<gene>
    <name evidence="1" type="ORF">HPB47_027594</name>
</gene>
<organism evidence="1 2">
    <name type="scientific">Ixodes persulcatus</name>
    <name type="common">Taiga tick</name>
    <dbReference type="NCBI Taxonomy" id="34615"/>
    <lineage>
        <taxon>Eukaryota</taxon>
        <taxon>Metazoa</taxon>
        <taxon>Ecdysozoa</taxon>
        <taxon>Arthropoda</taxon>
        <taxon>Chelicerata</taxon>
        <taxon>Arachnida</taxon>
        <taxon>Acari</taxon>
        <taxon>Parasitiformes</taxon>
        <taxon>Ixodida</taxon>
        <taxon>Ixodoidea</taxon>
        <taxon>Ixodidae</taxon>
        <taxon>Ixodinae</taxon>
        <taxon>Ixodes</taxon>
    </lineage>
</organism>
<dbReference type="Proteomes" id="UP000805193">
    <property type="component" value="Unassembled WGS sequence"/>
</dbReference>
<accession>A0AC60PWU7</accession>
<proteinExistence type="predicted"/>
<keyword evidence="2" id="KW-1185">Reference proteome</keyword>
<sequence length="91" mass="10235">MPAFEYKIRSKEISVLRDTGIDAVLVRRESVDEDKLIGTKKPVHLVNRTVKTLPEANSYAKTTFCEGALKTLCMKESLYDLIFGNVLGSRD</sequence>
<protein>
    <submittedName>
        <fullName evidence="1">Uncharacterized protein</fullName>
    </submittedName>
</protein>
<evidence type="ECO:0000313" key="1">
    <source>
        <dbReference type="EMBL" id="KAG0425222.1"/>
    </source>
</evidence>
<evidence type="ECO:0000313" key="2">
    <source>
        <dbReference type="Proteomes" id="UP000805193"/>
    </source>
</evidence>
<comment type="caution">
    <text evidence="1">The sequence shown here is derived from an EMBL/GenBank/DDBJ whole genome shotgun (WGS) entry which is preliminary data.</text>
</comment>
<reference evidence="1 2" key="1">
    <citation type="journal article" date="2020" name="Cell">
        <title>Large-Scale Comparative Analyses of Tick Genomes Elucidate Their Genetic Diversity and Vector Capacities.</title>
        <authorList>
            <consortium name="Tick Genome and Microbiome Consortium (TIGMIC)"/>
            <person name="Jia N."/>
            <person name="Wang J."/>
            <person name="Shi W."/>
            <person name="Du L."/>
            <person name="Sun Y."/>
            <person name="Zhan W."/>
            <person name="Jiang J.F."/>
            <person name="Wang Q."/>
            <person name="Zhang B."/>
            <person name="Ji P."/>
            <person name="Bell-Sakyi L."/>
            <person name="Cui X.M."/>
            <person name="Yuan T.T."/>
            <person name="Jiang B.G."/>
            <person name="Yang W.F."/>
            <person name="Lam T.T."/>
            <person name="Chang Q.C."/>
            <person name="Ding S.J."/>
            <person name="Wang X.J."/>
            <person name="Zhu J.G."/>
            <person name="Ruan X.D."/>
            <person name="Zhao L."/>
            <person name="Wei J.T."/>
            <person name="Ye R.Z."/>
            <person name="Que T.C."/>
            <person name="Du C.H."/>
            <person name="Zhou Y.H."/>
            <person name="Cheng J.X."/>
            <person name="Dai P.F."/>
            <person name="Guo W.B."/>
            <person name="Han X.H."/>
            <person name="Huang E.J."/>
            <person name="Li L.F."/>
            <person name="Wei W."/>
            <person name="Gao Y.C."/>
            <person name="Liu J.Z."/>
            <person name="Shao H.Z."/>
            <person name="Wang X."/>
            <person name="Wang C.C."/>
            <person name="Yang T.C."/>
            <person name="Huo Q.B."/>
            <person name="Li W."/>
            <person name="Chen H.Y."/>
            <person name="Chen S.E."/>
            <person name="Zhou L.G."/>
            <person name="Ni X.B."/>
            <person name="Tian J.H."/>
            <person name="Sheng Y."/>
            <person name="Liu T."/>
            <person name="Pan Y.S."/>
            <person name="Xia L.Y."/>
            <person name="Li J."/>
            <person name="Zhao F."/>
            <person name="Cao W.C."/>
        </authorList>
    </citation>
    <scope>NUCLEOTIDE SEQUENCE [LARGE SCALE GENOMIC DNA]</scope>
    <source>
        <strain evidence="1">Iper-2018</strain>
    </source>
</reference>
<dbReference type="EMBL" id="JABSTQ010009874">
    <property type="protein sequence ID" value="KAG0425222.1"/>
    <property type="molecule type" value="Genomic_DNA"/>
</dbReference>
<name>A0AC60PWU7_IXOPE</name>